<dbReference type="AlphaFoldDB" id="A0A183CRM8"/>
<sequence>KWGIVNVREGYYLDKTDNKRYSFPEAARQHRIYPTGGVPENAADAWHTTVRVRTRQETAMKEAVPSSGLFIKGFLNPYGTRIVDRVSGTEMHSLDAIREHIVDDVAGTVRDMVTLRAHDFASAIRQGMVKEEHYKQLRADSFSVSNDRRTSQGAKTVKVNVVRGELIKDLRNGRVMAFVGPKHWRGFCTSAATIEKRLNEQDGVLSKFGQKIDGFGQKFGEFGKELSSFQEKMISEKVATYFHRLFSETTSSAWNTERYMLRVAVTIGSAIITVMVAFGSYLKSQIGSEIGDLKASMGEVKAEQNGSQCSEDGSQC</sequence>
<keyword evidence="1" id="KW-0472">Membrane</keyword>
<proteinExistence type="predicted"/>
<evidence type="ECO:0000256" key="1">
    <source>
        <dbReference type="SAM" id="Phobius"/>
    </source>
</evidence>
<accession>A0A183CRM8</accession>
<dbReference type="InterPro" id="IPR035915">
    <property type="entry name" value="Plakin_repeat_sf"/>
</dbReference>
<keyword evidence="1" id="KW-0812">Transmembrane</keyword>
<dbReference type="SUPFAM" id="SSF75399">
    <property type="entry name" value="Plakin repeat"/>
    <property type="match status" value="1"/>
</dbReference>
<keyword evidence="1" id="KW-1133">Transmembrane helix</keyword>
<name>A0A183CRM8_GLOPA</name>
<keyword evidence="2" id="KW-1185">Reference proteome</keyword>
<evidence type="ECO:0000313" key="2">
    <source>
        <dbReference type="Proteomes" id="UP000050741"/>
    </source>
</evidence>
<dbReference type="WBParaSite" id="GPLIN_001553600">
    <property type="protein sequence ID" value="GPLIN_001553600"/>
    <property type="gene ID" value="GPLIN_001553600"/>
</dbReference>
<feature type="transmembrane region" description="Helical" evidence="1">
    <location>
        <begin position="259"/>
        <end position="282"/>
    </location>
</feature>
<protein>
    <submittedName>
        <fullName evidence="3">MacB_PCD domain-containing protein</fullName>
    </submittedName>
</protein>
<dbReference type="Gene3D" id="3.90.1290.10">
    <property type="entry name" value="Plakin repeat"/>
    <property type="match status" value="1"/>
</dbReference>
<reference evidence="2" key="2">
    <citation type="submission" date="2014-05" db="EMBL/GenBank/DDBJ databases">
        <title>The genome and life-stage specific transcriptomes of Globodera pallida elucidate key aspects of plant parasitism by a cyst nematode.</title>
        <authorList>
            <person name="Cotton J.A."/>
            <person name="Lilley C.J."/>
            <person name="Jones L.M."/>
            <person name="Kikuchi T."/>
            <person name="Reid A.J."/>
            <person name="Thorpe P."/>
            <person name="Tsai I.J."/>
            <person name="Beasley H."/>
            <person name="Blok V."/>
            <person name="Cock P.J.A."/>
            <person name="Van den Akker S.E."/>
            <person name="Holroyd N."/>
            <person name="Hunt M."/>
            <person name="Mantelin S."/>
            <person name="Naghra H."/>
            <person name="Pain A."/>
            <person name="Palomares-Rius J.E."/>
            <person name="Zarowiecki M."/>
            <person name="Berriman M."/>
            <person name="Jones J.T."/>
            <person name="Urwin P.E."/>
        </authorList>
    </citation>
    <scope>NUCLEOTIDE SEQUENCE [LARGE SCALE GENOMIC DNA]</scope>
    <source>
        <strain evidence="2">Lindley</strain>
    </source>
</reference>
<organism evidence="2 3">
    <name type="scientific">Globodera pallida</name>
    <name type="common">Potato cyst nematode worm</name>
    <name type="synonym">Heterodera pallida</name>
    <dbReference type="NCBI Taxonomy" id="36090"/>
    <lineage>
        <taxon>Eukaryota</taxon>
        <taxon>Metazoa</taxon>
        <taxon>Ecdysozoa</taxon>
        <taxon>Nematoda</taxon>
        <taxon>Chromadorea</taxon>
        <taxon>Rhabditida</taxon>
        <taxon>Tylenchina</taxon>
        <taxon>Tylenchomorpha</taxon>
        <taxon>Tylenchoidea</taxon>
        <taxon>Heteroderidae</taxon>
        <taxon>Heteroderinae</taxon>
        <taxon>Globodera</taxon>
    </lineage>
</organism>
<reference evidence="2" key="1">
    <citation type="submission" date="2013-12" db="EMBL/GenBank/DDBJ databases">
        <authorList>
            <person name="Aslett M."/>
        </authorList>
    </citation>
    <scope>NUCLEOTIDE SEQUENCE [LARGE SCALE GENOMIC DNA]</scope>
    <source>
        <strain evidence="2">Lindley</strain>
    </source>
</reference>
<evidence type="ECO:0000313" key="3">
    <source>
        <dbReference type="WBParaSite" id="GPLIN_001553600"/>
    </source>
</evidence>
<dbReference type="Proteomes" id="UP000050741">
    <property type="component" value="Unassembled WGS sequence"/>
</dbReference>
<reference evidence="3" key="3">
    <citation type="submission" date="2016-06" db="UniProtKB">
        <authorList>
            <consortium name="WormBaseParasite"/>
        </authorList>
    </citation>
    <scope>IDENTIFICATION</scope>
</reference>